<dbReference type="EMBL" id="CP087164">
    <property type="protein sequence ID" value="UGS37253.1"/>
    <property type="molecule type" value="Genomic_DNA"/>
</dbReference>
<dbReference type="CDD" id="cd03224">
    <property type="entry name" value="ABC_TM1139_LivF_branched"/>
    <property type="match status" value="1"/>
</dbReference>
<keyword evidence="8" id="KW-1185">Reference proteome</keyword>
<dbReference type="Gene3D" id="3.40.50.300">
    <property type="entry name" value="P-loop containing nucleotide triphosphate hydrolases"/>
    <property type="match status" value="1"/>
</dbReference>
<dbReference type="Proteomes" id="UP001162834">
    <property type="component" value="Chromosome"/>
</dbReference>
<evidence type="ECO:0000256" key="5">
    <source>
        <dbReference type="ARBA" id="ARBA00022970"/>
    </source>
</evidence>
<dbReference type="SUPFAM" id="SSF52540">
    <property type="entry name" value="P-loop containing nucleoside triphosphate hydrolases"/>
    <property type="match status" value="1"/>
</dbReference>
<evidence type="ECO:0000313" key="7">
    <source>
        <dbReference type="EMBL" id="UGS37253.1"/>
    </source>
</evidence>
<dbReference type="GO" id="GO:0005524">
    <property type="term" value="F:ATP binding"/>
    <property type="evidence" value="ECO:0007669"/>
    <property type="project" value="UniProtKB-KW"/>
</dbReference>
<dbReference type="SMART" id="SM00382">
    <property type="entry name" value="AAA"/>
    <property type="match status" value="1"/>
</dbReference>
<dbReference type="GO" id="GO:0015807">
    <property type="term" value="P:L-amino acid transport"/>
    <property type="evidence" value="ECO:0007669"/>
    <property type="project" value="TreeGrafter"/>
</dbReference>
<name>A0A9E6Y066_9ACTN</name>
<dbReference type="KEGG" id="sbae:DSM104329_03668"/>
<keyword evidence="5" id="KW-0029">Amino-acid transport</keyword>
<dbReference type="PANTHER" id="PTHR43820:SF4">
    <property type="entry name" value="HIGH-AFFINITY BRANCHED-CHAIN AMINO ACID TRANSPORT ATP-BINDING PROTEIN LIVF"/>
    <property type="match status" value="1"/>
</dbReference>
<evidence type="ECO:0000256" key="2">
    <source>
        <dbReference type="ARBA" id="ARBA00022448"/>
    </source>
</evidence>
<evidence type="ECO:0000313" key="8">
    <source>
        <dbReference type="Proteomes" id="UP001162834"/>
    </source>
</evidence>
<comment type="similarity">
    <text evidence="1">Belongs to the ABC transporter superfamily.</text>
</comment>
<dbReference type="InterPro" id="IPR027417">
    <property type="entry name" value="P-loop_NTPase"/>
</dbReference>
<evidence type="ECO:0000256" key="3">
    <source>
        <dbReference type="ARBA" id="ARBA00022741"/>
    </source>
</evidence>
<evidence type="ECO:0000259" key="6">
    <source>
        <dbReference type="PROSITE" id="PS50893"/>
    </source>
</evidence>
<keyword evidence="4 7" id="KW-0067">ATP-binding</keyword>
<dbReference type="InterPro" id="IPR052156">
    <property type="entry name" value="BCAA_Transport_ATP-bd_LivF"/>
</dbReference>
<keyword evidence="3" id="KW-0547">Nucleotide-binding</keyword>
<dbReference type="InterPro" id="IPR003593">
    <property type="entry name" value="AAA+_ATPase"/>
</dbReference>
<organism evidence="7 8">
    <name type="scientific">Capillimicrobium parvum</name>
    <dbReference type="NCBI Taxonomy" id="2884022"/>
    <lineage>
        <taxon>Bacteria</taxon>
        <taxon>Bacillati</taxon>
        <taxon>Actinomycetota</taxon>
        <taxon>Thermoleophilia</taxon>
        <taxon>Solirubrobacterales</taxon>
        <taxon>Capillimicrobiaceae</taxon>
        <taxon>Capillimicrobium</taxon>
    </lineage>
</organism>
<proteinExistence type="inferred from homology"/>
<feature type="domain" description="ABC transporter" evidence="6">
    <location>
        <begin position="6"/>
        <end position="238"/>
    </location>
</feature>
<dbReference type="AlphaFoldDB" id="A0A9E6Y066"/>
<gene>
    <name evidence="7" type="primary">livF_6</name>
    <name evidence="7" type="ORF">DSM104329_03668</name>
</gene>
<keyword evidence="2" id="KW-0813">Transport</keyword>
<protein>
    <submittedName>
        <fullName evidence="7">High-affinity branched-chain amino acid transport ATP-binding protein LivF</fullName>
    </submittedName>
</protein>
<dbReference type="GO" id="GO:0016887">
    <property type="term" value="F:ATP hydrolysis activity"/>
    <property type="evidence" value="ECO:0007669"/>
    <property type="project" value="InterPro"/>
</dbReference>
<dbReference type="PROSITE" id="PS50893">
    <property type="entry name" value="ABC_TRANSPORTER_2"/>
    <property type="match status" value="1"/>
</dbReference>
<dbReference type="PANTHER" id="PTHR43820">
    <property type="entry name" value="HIGH-AFFINITY BRANCHED-CHAIN AMINO ACID TRANSPORT ATP-BINDING PROTEIN LIVF"/>
    <property type="match status" value="1"/>
</dbReference>
<evidence type="ECO:0000256" key="4">
    <source>
        <dbReference type="ARBA" id="ARBA00022840"/>
    </source>
</evidence>
<dbReference type="Pfam" id="PF00005">
    <property type="entry name" value="ABC_tran"/>
    <property type="match status" value="1"/>
</dbReference>
<dbReference type="GO" id="GO:0015658">
    <property type="term" value="F:branched-chain amino acid transmembrane transporter activity"/>
    <property type="evidence" value="ECO:0007669"/>
    <property type="project" value="TreeGrafter"/>
</dbReference>
<evidence type="ECO:0000256" key="1">
    <source>
        <dbReference type="ARBA" id="ARBA00005417"/>
    </source>
</evidence>
<accession>A0A9E6Y066</accession>
<dbReference type="InterPro" id="IPR003439">
    <property type="entry name" value="ABC_transporter-like_ATP-bd"/>
</dbReference>
<dbReference type="RefSeq" id="WP_259311310.1">
    <property type="nucleotide sequence ID" value="NZ_CP087164.1"/>
</dbReference>
<reference evidence="7" key="1">
    <citation type="journal article" date="2022" name="Int. J. Syst. Evol. Microbiol.">
        <title>Pseudomonas aegrilactucae sp. nov. and Pseudomonas morbosilactucae sp. nov., pathogens causing bacterial rot of lettuce in Japan.</title>
        <authorList>
            <person name="Sawada H."/>
            <person name="Fujikawa T."/>
            <person name="Satou M."/>
        </authorList>
    </citation>
    <scope>NUCLEOTIDE SEQUENCE</scope>
    <source>
        <strain evidence="7">0166_1</strain>
    </source>
</reference>
<sequence>MSDATLAVDGLEVRYGPVAVVRGLSLNVRAGEVVGLIGPNGAGKTTTLSAIMGLVAVRRGTVRLGDRSLVGRRPEDIARTGVALVPEGRHLFPMMTVEENLRLGLSGRRSLEGLDDDRAWVDGLFPVVREFADRRAGELSGGQQQQVAIARALLARPEVLLLDEPSLGLAPTTVEAVFAALRKVREHGVTVLLVEQRAQLAVAFCDRTYVMVAGECRITLTPADANDTTRIIAAYFGA</sequence>